<keyword evidence="4" id="KW-1185">Reference proteome</keyword>
<evidence type="ECO:0000313" key="3">
    <source>
        <dbReference type="EMBL" id="RWR05514.1"/>
    </source>
</evidence>
<evidence type="ECO:0008006" key="5">
    <source>
        <dbReference type="Google" id="ProtNLM"/>
    </source>
</evidence>
<organism evidence="3 4">
    <name type="scientific">Paenirhodobacter populi</name>
    <dbReference type="NCBI Taxonomy" id="2306993"/>
    <lineage>
        <taxon>Bacteria</taxon>
        <taxon>Pseudomonadati</taxon>
        <taxon>Pseudomonadota</taxon>
        <taxon>Alphaproteobacteria</taxon>
        <taxon>Rhodobacterales</taxon>
        <taxon>Rhodobacter group</taxon>
        <taxon>Paenirhodobacter</taxon>
    </lineage>
</organism>
<sequence length="244" mass="24354">MSAFVRSGVVICAVFVAGVAQAGPCDYRPSKMAGAAAGSQVASDTARAVGSEAKAVGFYTLTGGATGSTLLGAGGGASGAMATAGAIATAPATIIAGAAAAAGLAGYEGLCYFSDKRVTKYDEVMEVMRNLSQNADPDYFRLEGGTVGKEDAIVTVRNSSGEMEQHAVRDLYIVNGVLMYRARGKDGVIGNVDFVARAAFPGGDGAPLNAIQPEDPQAAPESPAEDPAAPAGDAASEPDATISP</sequence>
<dbReference type="EMBL" id="SAUW01000036">
    <property type="protein sequence ID" value="RWR05514.1"/>
    <property type="molecule type" value="Genomic_DNA"/>
</dbReference>
<dbReference type="AlphaFoldDB" id="A0A443IKP8"/>
<feature type="compositionally biased region" description="Low complexity" evidence="1">
    <location>
        <begin position="212"/>
        <end position="244"/>
    </location>
</feature>
<comment type="caution">
    <text evidence="3">The sequence shown here is derived from an EMBL/GenBank/DDBJ whole genome shotgun (WGS) entry which is preliminary data.</text>
</comment>
<gene>
    <name evidence="3" type="ORF">D2T33_19780</name>
</gene>
<proteinExistence type="predicted"/>
<feature type="region of interest" description="Disordered" evidence="1">
    <location>
        <begin position="205"/>
        <end position="244"/>
    </location>
</feature>
<name>A0A443IKP8_9RHOB</name>
<dbReference type="RefSeq" id="WP_128270915.1">
    <property type="nucleotide sequence ID" value="NZ_SAUW01000036.1"/>
</dbReference>
<keyword evidence="2" id="KW-0732">Signal</keyword>
<dbReference type="Proteomes" id="UP000285710">
    <property type="component" value="Unassembled WGS sequence"/>
</dbReference>
<evidence type="ECO:0000313" key="4">
    <source>
        <dbReference type="Proteomes" id="UP000285710"/>
    </source>
</evidence>
<evidence type="ECO:0000256" key="1">
    <source>
        <dbReference type="SAM" id="MobiDB-lite"/>
    </source>
</evidence>
<protein>
    <recommendedName>
        <fullName evidence="5">Glycine zipper domain-containing protein</fullName>
    </recommendedName>
</protein>
<accession>A0A443IKP8</accession>
<feature type="signal peptide" evidence="2">
    <location>
        <begin position="1"/>
        <end position="22"/>
    </location>
</feature>
<reference evidence="3 4" key="1">
    <citation type="submission" date="2019-01" db="EMBL/GenBank/DDBJ databases">
        <title>Sinorhodobacter populi sp. nov. isolated from the symptomatic bark tissue of Populus euramericana canker.</title>
        <authorList>
            <person name="Xu G."/>
        </authorList>
    </citation>
    <scope>NUCLEOTIDE SEQUENCE [LARGE SCALE GENOMIC DNA]</scope>
    <source>
        <strain evidence="3 4">2D-5</strain>
    </source>
</reference>
<evidence type="ECO:0000256" key="2">
    <source>
        <dbReference type="SAM" id="SignalP"/>
    </source>
</evidence>
<feature type="chain" id="PRO_5019381570" description="Glycine zipper domain-containing protein" evidence="2">
    <location>
        <begin position="23"/>
        <end position="244"/>
    </location>
</feature>
<reference evidence="3 4" key="2">
    <citation type="submission" date="2019-01" db="EMBL/GenBank/DDBJ databases">
        <authorList>
            <person name="Li Y."/>
        </authorList>
    </citation>
    <scope>NUCLEOTIDE SEQUENCE [LARGE SCALE GENOMIC DNA]</scope>
    <source>
        <strain evidence="3 4">2D-5</strain>
    </source>
</reference>